<keyword evidence="3" id="KW-1185">Reference proteome</keyword>
<dbReference type="GeneID" id="90072434"/>
<keyword evidence="2" id="KW-0808">Transferase</keyword>
<reference evidence="2 3" key="1">
    <citation type="journal article" date="2023" name="Elife">
        <title>Identification of key yeast species and microbe-microbe interactions impacting larval growth of Drosophila in the wild.</title>
        <authorList>
            <person name="Mure A."/>
            <person name="Sugiura Y."/>
            <person name="Maeda R."/>
            <person name="Honda K."/>
            <person name="Sakurai N."/>
            <person name="Takahashi Y."/>
            <person name="Watada M."/>
            <person name="Katoh T."/>
            <person name="Gotoh A."/>
            <person name="Gotoh Y."/>
            <person name="Taniguchi I."/>
            <person name="Nakamura K."/>
            <person name="Hayashi T."/>
            <person name="Katayama T."/>
            <person name="Uemura T."/>
            <person name="Hattori Y."/>
        </authorList>
    </citation>
    <scope>NUCLEOTIDE SEQUENCE [LARGE SCALE GENOMIC DNA]</scope>
    <source>
        <strain evidence="2 3">SC-9</strain>
    </source>
</reference>
<keyword evidence="2" id="KW-0418">Kinase</keyword>
<dbReference type="PRINTS" id="PR00988">
    <property type="entry name" value="URIDINKINASE"/>
</dbReference>
<evidence type="ECO:0000313" key="2">
    <source>
        <dbReference type="EMBL" id="GMM34455.1"/>
    </source>
</evidence>
<dbReference type="AlphaFoldDB" id="A0AAV5QIZ2"/>
<accession>A0AAV5QIZ2</accession>
<dbReference type="RefSeq" id="XP_064851455.1">
    <property type="nucleotide sequence ID" value="XM_064995383.1"/>
</dbReference>
<dbReference type="GO" id="GO:0016301">
    <property type="term" value="F:kinase activity"/>
    <property type="evidence" value="ECO:0007669"/>
    <property type="project" value="UniProtKB-KW"/>
</dbReference>
<feature type="region of interest" description="Disordered" evidence="1">
    <location>
        <begin position="85"/>
        <end position="105"/>
    </location>
</feature>
<sequence length="247" mass="27758">MTIPSNIESEEKVVLVGISGPSSSGKTTVSRLLTGIFPGSILIHEDDYYKDDKDIPMDEALGEQNWDCPEALDITLLSQHLKSLKHPNADPQPKLPSIQPESPSSVADPALIKQLKQKVHNAVGHENLRLVFLDGFLLYHEGSPLVEVLDVKLFLQVTFPLLKQRRESREGYQTKDSFWVDPPGYFEKLVWPNYVQQHQHMFDKGDVENGRCVASETLGIDVFSIKNEGTGIEEVLKWAVQQILESI</sequence>
<dbReference type="Proteomes" id="UP001360560">
    <property type="component" value="Unassembled WGS sequence"/>
</dbReference>
<evidence type="ECO:0000256" key="1">
    <source>
        <dbReference type="SAM" id="MobiDB-lite"/>
    </source>
</evidence>
<dbReference type="PANTHER" id="PTHR10285">
    <property type="entry name" value="URIDINE KINASE"/>
    <property type="match status" value="1"/>
</dbReference>
<dbReference type="SUPFAM" id="SSF52540">
    <property type="entry name" value="P-loop containing nucleoside triphosphate hydrolases"/>
    <property type="match status" value="1"/>
</dbReference>
<dbReference type="InterPro" id="IPR027417">
    <property type="entry name" value="P-loop_NTPase"/>
</dbReference>
<organism evidence="2 3">
    <name type="scientific">Saccharomycopsis crataegensis</name>
    <dbReference type="NCBI Taxonomy" id="43959"/>
    <lineage>
        <taxon>Eukaryota</taxon>
        <taxon>Fungi</taxon>
        <taxon>Dikarya</taxon>
        <taxon>Ascomycota</taxon>
        <taxon>Saccharomycotina</taxon>
        <taxon>Saccharomycetes</taxon>
        <taxon>Saccharomycopsidaceae</taxon>
        <taxon>Saccharomycopsis</taxon>
    </lineage>
</organism>
<evidence type="ECO:0000313" key="3">
    <source>
        <dbReference type="Proteomes" id="UP001360560"/>
    </source>
</evidence>
<dbReference type="CDD" id="cd02024">
    <property type="entry name" value="NRK1"/>
    <property type="match status" value="1"/>
</dbReference>
<gene>
    <name evidence="2" type="ORF">DASC09_017800</name>
</gene>
<protein>
    <submittedName>
        <fullName evidence="2">Ribosylnicotinamide kinase</fullName>
    </submittedName>
</protein>
<dbReference type="Gene3D" id="3.40.50.300">
    <property type="entry name" value="P-loop containing nucleotide triphosphate hydrolases"/>
    <property type="match status" value="1"/>
</dbReference>
<comment type="caution">
    <text evidence="2">The sequence shown here is derived from an EMBL/GenBank/DDBJ whole genome shotgun (WGS) entry which is preliminary data.</text>
</comment>
<proteinExistence type="predicted"/>
<dbReference type="EMBL" id="BTFZ01000002">
    <property type="protein sequence ID" value="GMM34455.1"/>
    <property type="molecule type" value="Genomic_DNA"/>
</dbReference>
<name>A0AAV5QIZ2_9ASCO</name>